<evidence type="ECO:0000313" key="3">
    <source>
        <dbReference type="Proteomes" id="UP000177187"/>
    </source>
</evidence>
<keyword evidence="1" id="KW-0732">Signal</keyword>
<dbReference type="EMBL" id="MFAF01000060">
    <property type="protein sequence ID" value="OGD76850.1"/>
    <property type="molecule type" value="Genomic_DNA"/>
</dbReference>
<name>A0A1F5FB56_9BACT</name>
<gene>
    <name evidence="2" type="ORF">A2Y64_05155</name>
</gene>
<comment type="caution">
    <text evidence="2">The sequence shown here is derived from an EMBL/GenBank/DDBJ whole genome shotgun (WGS) entry which is preliminary data.</text>
</comment>
<feature type="signal peptide" evidence="1">
    <location>
        <begin position="1"/>
        <end position="20"/>
    </location>
</feature>
<feature type="chain" id="PRO_5009518545" description="Inhibitor I9 domain-containing protein" evidence="1">
    <location>
        <begin position="21"/>
        <end position="128"/>
    </location>
</feature>
<accession>A0A1F5FB56</accession>
<dbReference type="AlphaFoldDB" id="A0A1F5FB56"/>
<proteinExistence type="predicted"/>
<evidence type="ECO:0000256" key="1">
    <source>
        <dbReference type="SAM" id="SignalP"/>
    </source>
</evidence>
<sequence>MRKVLISVFMVVALILLTGADTGEVWGPDAPKTTSNHEHARPQVIVIMLAPGTDMTAVSSFNATQHVNRMEHVTGQIYRLYLEAGTDMAAARSAYARNALFTRVDYEVEVSYEVHAGCAAGGGVSSGR</sequence>
<dbReference type="Proteomes" id="UP000177187">
    <property type="component" value="Unassembled WGS sequence"/>
</dbReference>
<evidence type="ECO:0008006" key="4">
    <source>
        <dbReference type="Google" id="ProtNLM"/>
    </source>
</evidence>
<evidence type="ECO:0000313" key="2">
    <source>
        <dbReference type="EMBL" id="OGD76850.1"/>
    </source>
</evidence>
<protein>
    <recommendedName>
        <fullName evidence="4">Inhibitor I9 domain-containing protein</fullName>
    </recommendedName>
</protein>
<reference evidence="2 3" key="1">
    <citation type="journal article" date="2016" name="Nat. Commun.">
        <title>Thousands of microbial genomes shed light on interconnected biogeochemical processes in an aquifer system.</title>
        <authorList>
            <person name="Anantharaman K."/>
            <person name="Brown C.T."/>
            <person name="Hug L.A."/>
            <person name="Sharon I."/>
            <person name="Castelle C.J."/>
            <person name="Probst A.J."/>
            <person name="Thomas B.C."/>
            <person name="Singh A."/>
            <person name="Wilkins M.J."/>
            <person name="Karaoz U."/>
            <person name="Brodie E.L."/>
            <person name="Williams K.H."/>
            <person name="Hubbard S.S."/>
            <person name="Banfield J.F."/>
        </authorList>
    </citation>
    <scope>NUCLEOTIDE SEQUENCE [LARGE SCALE GENOMIC DNA]</scope>
</reference>
<organism evidence="2 3">
    <name type="scientific">Candidatus Coatesbacteria bacterium RBG_13_66_14</name>
    <dbReference type="NCBI Taxonomy" id="1817816"/>
    <lineage>
        <taxon>Bacteria</taxon>
        <taxon>Candidatus Coatesiibacteriota</taxon>
    </lineage>
</organism>